<dbReference type="AlphaFoldDB" id="A0A919JT57"/>
<keyword evidence="3" id="KW-1185">Reference proteome</keyword>
<evidence type="ECO:0000259" key="1">
    <source>
        <dbReference type="Pfam" id="PF01156"/>
    </source>
</evidence>
<dbReference type="InterPro" id="IPR036452">
    <property type="entry name" value="Ribo_hydro-like"/>
</dbReference>
<comment type="caution">
    <text evidence="2">The sequence shown here is derived from an EMBL/GenBank/DDBJ whole genome shotgun (WGS) entry which is preliminary data.</text>
</comment>
<protein>
    <recommendedName>
        <fullName evidence="1">Inosine/uridine-preferring nucleoside hydrolase domain-containing protein</fullName>
    </recommendedName>
</protein>
<organism evidence="2 3">
    <name type="scientific">Paractinoplanes rishiriensis</name>
    <dbReference type="NCBI Taxonomy" id="1050105"/>
    <lineage>
        <taxon>Bacteria</taxon>
        <taxon>Bacillati</taxon>
        <taxon>Actinomycetota</taxon>
        <taxon>Actinomycetes</taxon>
        <taxon>Micromonosporales</taxon>
        <taxon>Micromonosporaceae</taxon>
        <taxon>Paractinoplanes</taxon>
    </lineage>
</organism>
<gene>
    <name evidence="2" type="ORF">Ari01nite_21760</name>
</gene>
<dbReference type="Gene3D" id="3.90.245.10">
    <property type="entry name" value="Ribonucleoside hydrolase-like"/>
    <property type="match status" value="1"/>
</dbReference>
<dbReference type="EMBL" id="BOMV01000017">
    <property type="protein sequence ID" value="GIE94711.1"/>
    <property type="molecule type" value="Genomic_DNA"/>
</dbReference>
<sequence>MLVAFDMETRDPDDVLALCLLAGHPRVRVTAVTVNPGTPAQIGVVRHVLRRLGNAAPVGARVPDSDRDAVSAFHTDWLGDLPAGRPDAIAHELLADVLTGDTTLITGAPLHNLRLLLTRHPVARVRRWVAQGGFAGDNMVPPADRLAKFAGAVTQESYNFGHDAKAAMLALSSPRVSERLLVAKNVTHGVAWDGALQARLRDRDELTPGARLAVEAMDAYLRQRPEGKLLHDPLAAAAALDPGAFTWVEAEVFREQGRWGSRPSHGTDTRVSVAVDAERALRALMW</sequence>
<evidence type="ECO:0000313" key="2">
    <source>
        <dbReference type="EMBL" id="GIE94711.1"/>
    </source>
</evidence>
<dbReference type="Pfam" id="PF01156">
    <property type="entry name" value="IU_nuc_hydro"/>
    <property type="match status" value="1"/>
</dbReference>
<accession>A0A919JT57</accession>
<proteinExistence type="predicted"/>
<dbReference type="GO" id="GO:0016799">
    <property type="term" value="F:hydrolase activity, hydrolyzing N-glycosyl compounds"/>
    <property type="evidence" value="ECO:0007669"/>
    <property type="project" value="InterPro"/>
</dbReference>
<dbReference type="RefSeq" id="WP_203781031.1">
    <property type="nucleotide sequence ID" value="NZ_BOMV01000017.1"/>
</dbReference>
<dbReference type="SUPFAM" id="SSF53590">
    <property type="entry name" value="Nucleoside hydrolase"/>
    <property type="match status" value="1"/>
</dbReference>
<reference evidence="2" key="1">
    <citation type="submission" date="2021-01" db="EMBL/GenBank/DDBJ databases">
        <title>Whole genome shotgun sequence of Actinoplanes rishiriensis NBRC 108556.</title>
        <authorList>
            <person name="Komaki H."/>
            <person name="Tamura T."/>
        </authorList>
    </citation>
    <scope>NUCLEOTIDE SEQUENCE</scope>
    <source>
        <strain evidence="2">NBRC 108556</strain>
    </source>
</reference>
<evidence type="ECO:0000313" key="3">
    <source>
        <dbReference type="Proteomes" id="UP000636960"/>
    </source>
</evidence>
<feature type="domain" description="Inosine/uridine-preferring nucleoside hydrolase" evidence="1">
    <location>
        <begin position="12"/>
        <end position="279"/>
    </location>
</feature>
<name>A0A919JT57_9ACTN</name>
<dbReference type="InterPro" id="IPR001910">
    <property type="entry name" value="Inosine/uridine_hydrolase_dom"/>
</dbReference>
<dbReference type="Proteomes" id="UP000636960">
    <property type="component" value="Unassembled WGS sequence"/>
</dbReference>